<evidence type="ECO:0000313" key="2">
    <source>
        <dbReference type="EMBL" id="QBC45518.1"/>
    </source>
</evidence>
<evidence type="ECO:0000313" key="3">
    <source>
        <dbReference type="Proteomes" id="UP000515917"/>
    </source>
</evidence>
<dbReference type="EMBL" id="CP025781">
    <property type="protein sequence ID" value="QBC45518.1"/>
    <property type="molecule type" value="Genomic_DNA"/>
</dbReference>
<organism evidence="2 3">
    <name type="scientific">Iodobacter fluviatilis</name>
    <dbReference type="NCBI Taxonomy" id="537"/>
    <lineage>
        <taxon>Bacteria</taxon>
        <taxon>Pseudomonadati</taxon>
        <taxon>Pseudomonadota</taxon>
        <taxon>Betaproteobacteria</taxon>
        <taxon>Neisseriales</taxon>
        <taxon>Chitinibacteraceae</taxon>
        <taxon>Iodobacter</taxon>
    </lineage>
</organism>
<sequence>MHKLCCLLLGLIGHAALANDIDALVLADLTQEEQVKSSDMAWFVEGALGQARLQNGSSEQATQRLSLDLRLDKSVVADWRVVLTDRLDLAWQGWQGPVSKINTLKEAYLSWQPQPDLAVDLGRINTRYGVAQGYNPSDFFRNGALRSVVSVAPASLRENRQGAVMLRGQKLWSGGAITTILAPKLAEQASHQSFSPDWGASNPQTRYLLALSQQGPASLAGQVLLFGDADAEPQFGFNLSGLLNDATVLYSELTVGKEPALTYRMSSGFTWTFAYKLSLSLEYQYDGGAKSAAEWQALQQGPISDYWRYRGEVQSRQALNTQRATMLYASWPDLLPSLELAALWRHDLIDSSDMAWFEARYHFKALDLAAQWQINRGDPLSVYGALPQRQSGMLLAKYYF</sequence>
<dbReference type="Proteomes" id="UP000515917">
    <property type="component" value="Chromosome"/>
</dbReference>
<proteinExistence type="predicted"/>
<keyword evidence="1" id="KW-0732">Signal</keyword>
<dbReference type="RefSeq" id="WP_130108024.1">
    <property type="nucleotide sequence ID" value="NZ_CP025781.1"/>
</dbReference>
<evidence type="ECO:0008006" key="4">
    <source>
        <dbReference type="Google" id="ProtNLM"/>
    </source>
</evidence>
<feature type="signal peptide" evidence="1">
    <location>
        <begin position="1"/>
        <end position="18"/>
    </location>
</feature>
<dbReference type="AlphaFoldDB" id="A0A7G3GEB6"/>
<keyword evidence="3" id="KW-1185">Reference proteome</keyword>
<reference evidence="2 3" key="1">
    <citation type="submission" date="2018-01" db="EMBL/GenBank/DDBJ databases">
        <title>Genome sequence of Iodobacter sp. strain PCH194 isolated from Indian Trans-Himalaya.</title>
        <authorList>
            <person name="Kumar V."/>
            <person name="Thakur V."/>
            <person name="Kumar S."/>
            <person name="Singh D."/>
        </authorList>
    </citation>
    <scope>NUCLEOTIDE SEQUENCE [LARGE SCALE GENOMIC DNA]</scope>
    <source>
        <strain evidence="2 3">PCH194</strain>
    </source>
</reference>
<dbReference type="KEGG" id="ifl:C1H71_19640"/>
<accession>A0A7G3GEB6</accession>
<gene>
    <name evidence="2" type="ORF">C1H71_19640</name>
</gene>
<feature type="chain" id="PRO_5028832568" description="Porin" evidence="1">
    <location>
        <begin position="19"/>
        <end position="400"/>
    </location>
</feature>
<protein>
    <recommendedName>
        <fullName evidence="4">Porin</fullName>
    </recommendedName>
</protein>
<name>A0A7G3GEB6_9NEIS</name>
<evidence type="ECO:0000256" key="1">
    <source>
        <dbReference type="SAM" id="SignalP"/>
    </source>
</evidence>